<dbReference type="EMBL" id="CAFBNF010000002">
    <property type="protein sequence ID" value="CAB4927706.1"/>
    <property type="molecule type" value="Genomic_DNA"/>
</dbReference>
<keyword evidence="2" id="KW-0349">Heme</keyword>
<dbReference type="AlphaFoldDB" id="A0A6J7IB63"/>
<evidence type="ECO:0000256" key="4">
    <source>
        <dbReference type="ARBA" id="ARBA00023002"/>
    </source>
</evidence>
<dbReference type="GO" id="GO:0016705">
    <property type="term" value="F:oxidoreductase activity, acting on paired donors, with incorporation or reduction of molecular oxygen"/>
    <property type="evidence" value="ECO:0007669"/>
    <property type="project" value="InterPro"/>
</dbReference>
<accession>A0A6J7IB63</accession>
<evidence type="ECO:0000256" key="2">
    <source>
        <dbReference type="ARBA" id="ARBA00022617"/>
    </source>
</evidence>
<dbReference type="InterPro" id="IPR002403">
    <property type="entry name" value="Cyt_P450_E_grp-IV"/>
</dbReference>
<keyword evidence="5" id="KW-0408">Iron</keyword>
<evidence type="ECO:0000256" key="1">
    <source>
        <dbReference type="ARBA" id="ARBA00010617"/>
    </source>
</evidence>
<dbReference type="InterPro" id="IPR050196">
    <property type="entry name" value="Cytochrome_P450_Monoox"/>
</dbReference>
<proteinExistence type="inferred from homology"/>
<evidence type="ECO:0000256" key="5">
    <source>
        <dbReference type="ARBA" id="ARBA00023004"/>
    </source>
</evidence>
<keyword evidence="4" id="KW-0560">Oxidoreductase</keyword>
<dbReference type="PRINTS" id="PR00385">
    <property type="entry name" value="P450"/>
</dbReference>
<comment type="similarity">
    <text evidence="1">Belongs to the cytochrome P450 family.</text>
</comment>
<name>A0A6J7IB63_9ZZZZ</name>
<dbReference type="GO" id="GO:0004497">
    <property type="term" value="F:monooxygenase activity"/>
    <property type="evidence" value="ECO:0007669"/>
    <property type="project" value="UniProtKB-KW"/>
</dbReference>
<dbReference type="Gene3D" id="1.10.630.10">
    <property type="entry name" value="Cytochrome P450"/>
    <property type="match status" value="1"/>
</dbReference>
<dbReference type="PRINTS" id="PR00465">
    <property type="entry name" value="EP450IV"/>
</dbReference>
<evidence type="ECO:0000256" key="6">
    <source>
        <dbReference type="ARBA" id="ARBA00023033"/>
    </source>
</evidence>
<dbReference type="PANTHER" id="PTHR24291">
    <property type="entry name" value="CYTOCHROME P450 FAMILY 4"/>
    <property type="match status" value="1"/>
</dbReference>
<dbReference type="InterPro" id="IPR017972">
    <property type="entry name" value="Cyt_P450_CS"/>
</dbReference>
<keyword evidence="3" id="KW-0479">Metal-binding</keyword>
<dbReference type="GO" id="GO:0020037">
    <property type="term" value="F:heme binding"/>
    <property type="evidence" value="ECO:0007669"/>
    <property type="project" value="InterPro"/>
</dbReference>
<keyword evidence="6" id="KW-0503">Monooxygenase</keyword>
<dbReference type="SUPFAM" id="SSF48264">
    <property type="entry name" value="Cytochrome P450"/>
    <property type="match status" value="1"/>
</dbReference>
<protein>
    <submittedName>
        <fullName evidence="7">Unannotated protein</fullName>
    </submittedName>
</protein>
<organism evidence="7">
    <name type="scientific">freshwater metagenome</name>
    <dbReference type="NCBI Taxonomy" id="449393"/>
    <lineage>
        <taxon>unclassified sequences</taxon>
        <taxon>metagenomes</taxon>
        <taxon>ecological metagenomes</taxon>
    </lineage>
</organism>
<dbReference type="PROSITE" id="PS00086">
    <property type="entry name" value="CYTOCHROME_P450"/>
    <property type="match status" value="1"/>
</dbReference>
<dbReference type="PANTHER" id="PTHR24291:SF50">
    <property type="entry name" value="BIFUNCTIONAL ALBAFLAVENONE MONOOXYGENASE_TERPENE SYNTHASE"/>
    <property type="match status" value="1"/>
</dbReference>
<evidence type="ECO:0000313" key="7">
    <source>
        <dbReference type="EMBL" id="CAB4927706.1"/>
    </source>
</evidence>
<sequence>MASALTWAWHLLGSAPHAATALRDEALAVLGQRAPTFADYTRLPYARAVVDEALRLYPPAWLITRTSREADVLAGREVPAGALVVMSPWLVHRHPDLWHDPERFDPSRFLATGASDPARLGYLPFGAGPRLCIGRDFALVEATLIMATIARRWRCDPVDAASVRAEPLVTVRPARGLPMRVRPAQEPD</sequence>
<evidence type="ECO:0000256" key="3">
    <source>
        <dbReference type="ARBA" id="ARBA00022723"/>
    </source>
</evidence>
<gene>
    <name evidence="7" type="ORF">UFOPK3773_00059</name>
</gene>
<reference evidence="7" key="1">
    <citation type="submission" date="2020-05" db="EMBL/GenBank/DDBJ databases">
        <authorList>
            <person name="Chiriac C."/>
            <person name="Salcher M."/>
            <person name="Ghai R."/>
            <person name="Kavagutti S V."/>
        </authorList>
    </citation>
    <scope>NUCLEOTIDE SEQUENCE</scope>
</reference>
<dbReference type="InterPro" id="IPR036396">
    <property type="entry name" value="Cyt_P450_sf"/>
</dbReference>
<dbReference type="GO" id="GO:0005506">
    <property type="term" value="F:iron ion binding"/>
    <property type="evidence" value="ECO:0007669"/>
    <property type="project" value="InterPro"/>
</dbReference>
<dbReference type="Pfam" id="PF00067">
    <property type="entry name" value="p450"/>
    <property type="match status" value="1"/>
</dbReference>
<dbReference type="InterPro" id="IPR001128">
    <property type="entry name" value="Cyt_P450"/>
</dbReference>